<dbReference type="GO" id="GO:0006357">
    <property type="term" value="P:regulation of transcription by RNA polymerase II"/>
    <property type="evidence" value="ECO:0007669"/>
    <property type="project" value="TreeGrafter"/>
</dbReference>
<evidence type="ECO:0000259" key="3">
    <source>
        <dbReference type="Pfam" id="PF00389"/>
    </source>
</evidence>
<name>A0A011UAY0_9HYPH</name>
<dbReference type="PROSITE" id="PS00671">
    <property type="entry name" value="D_2_HYDROXYACID_DH_3"/>
    <property type="match status" value="1"/>
</dbReference>
<evidence type="ECO:0000259" key="4">
    <source>
        <dbReference type="Pfam" id="PF02826"/>
    </source>
</evidence>
<dbReference type="GO" id="GO:0140297">
    <property type="term" value="F:DNA-binding transcription factor binding"/>
    <property type="evidence" value="ECO:0007669"/>
    <property type="project" value="TreeGrafter"/>
</dbReference>
<feature type="domain" description="D-isomer specific 2-hydroxyacid dehydrogenase catalytic" evidence="3">
    <location>
        <begin position="42"/>
        <end position="332"/>
    </location>
</feature>
<dbReference type="Proteomes" id="UP000019849">
    <property type="component" value="Unassembled WGS sequence"/>
</dbReference>
<reference evidence="5 6" key="1">
    <citation type="submission" date="2014-02" db="EMBL/GenBank/DDBJ databases">
        <title>Aquamicrobium defluvii Genome sequencing.</title>
        <authorList>
            <person name="Wang X."/>
        </authorList>
    </citation>
    <scope>NUCLEOTIDE SEQUENCE [LARGE SCALE GENOMIC DNA]</scope>
    <source>
        <strain evidence="5 6">W13Z1</strain>
    </source>
</reference>
<dbReference type="InterPro" id="IPR036291">
    <property type="entry name" value="NAD(P)-bd_dom_sf"/>
</dbReference>
<dbReference type="EMBL" id="JENY01000027">
    <property type="protein sequence ID" value="EXL03053.1"/>
    <property type="molecule type" value="Genomic_DNA"/>
</dbReference>
<dbReference type="Gene3D" id="3.40.50.720">
    <property type="entry name" value="NAD(P)-binding Rossmann-like Domain"/>
    <property type="match status" value="2"/>
</dbReference>
<keyword evidence="1 2" id="KW-0560">Oxidoreductase</keyword>
<dbReference type="GO" id="GO:0003714">
    <property type="term" value="F:transcription corepressor activity"/>
    <property type="evidence" value="ECO:0007669"/>
    <property type="project" value="InterPro"/>
</dbReference>
<dbReference type="InterPro" id="IPR029753">
    <property type="entry name" value="D-isomer_DH_CS"/>
</dbReference>
<dbReference type="HOGENOM" id="CLU_019796_1_3_5"/>
<dbReference type="GO" id="GO:0001221">
    <property type="term" value="F:transcription coregulator binding"/>
    <property type="evidence" value="ECO:0007669"/>
    <property type="project" value="TreeGrafter"/>
</dbReference>
<evidence type="ECO:0000256" key="2">
    <source>
        <dbReference type="RuleBase" id="RU003719"/>
    </source>
</evidence>
<dbReference type="STRING" id="69279.BG36_13385"/>
<organism evidence="5 6">
    <name type="scientific">Aquamicrobium defluvii</name>
    <dbReference type="NCBI Taxonomy" id="69279"/>
    <lineage>
        <taxon>Bacteria</taxon>
        <taxon>Pseudomonadati</taxon>
        <taxon>Pseudomonadota</taxon>
        <taxon>Alphaproteobacteria</taxon>
        <taxon>Hyphomicrobiales</taxon>
        <taxon>Phyllobacteriaceae</taxon>
        <taxon>Aquamicrobium</taxon>
    </lineage>
</organism>
<dbReference type="PROSITE" id="PS00670">
    <property type="entry name" value="D_2_HYDROXYACID_DH_2"/>
    <property type="match status" value="1"/>
</dbReference>
<sequence>MSNIVLQPDVQFEGDPDLEQAIYGARYRVHASQSKNLASIPEDVWKSSVALVCYHEIEVNDAVLDRMPSCRVVVRAGVGFDNIDLAAAGRRGVAVCNTPDYGTMDVADHAIAMTLAFLRGIVHYNDAIYADPVKGWRFQDPTQIRRLSTQVFGVIGLGRIGTAAALRAKALGMRVIFYDPFRPTGTELAVGLERVHSLEALLGQADIVSLHTPLTPQTRHLISTPQFEAMKQDALLINTARGGVVDLAALATALESGRLAGAGLDVLEQEPLSPDHPLLKLWMAPGSAFRHKLILSPHAAFYSPSSLVDIREKSARTAFGYLETGTSRDCVNAEFLDADAAERLKSKAA</sequence>
<evidence type="ECO:0008006" key="7">
    <source>
        <dbReference type="Google" id="ProtNLM"/>
    </source>
</evidence>
<proteinExistence type="inferred from homology"/>
<protein>
    <recommendedName>
        <fullName evidence="7">C-terminal binding protein</fullName>
    </recommendedName>
</protein>
<evidence type="ECO:0000313" key="6">
    <source>
        <dbReference type="Proteomes" id="UP000019849"/>
    </source>
</evidence>
<dbReference type="PANTHER" id="PTHR46029">
    <property type="entry name" value="C-TERMINAL-BINDING PROTEIN"/>
    <property type="match status" value="1"/>
</dbReference>
<dbReference type="PATRIC" id="fig|69279.3.peg.3769"/>
<dbReference type="SUPFAM" id="SSF52283">
    <property type="entry name" value="Formate/glycerate dehydrogenase catalytic domain-like"/>
    <property type="match status" value="1"/>
</dbReference>
<dbReference type="PANTHER" id="PTHR46029:SF7">
    <property type="entry name" value="C-TERMINAL-BINDING PROTEIN"/>
    <property type="match status" value="1"/>
</dbReference>
<gene>
    <name evidence="5" type="ORF">BG36_13385</name>
</gene>
<feature type="domain" description="D-isomer specific 2-hydroxyacid dehydrogenase NAD-binding" evidence="4">
    <location>
        <begin position="111"/>
        <end position="299"/>
    </location>
</feature>
<comment type="similarity">
    <text evidence="2">Belongs to the D-isomer specific 2-hydroxyacid dehydrogenase family.</text>
</comment>
<dbReference type="eggNOG" id="COG1052">
    <property type="taxonomic scope" value="Bacteria"/>
</dbReference>
<dbReference type="InterPro" id="IPR043322">
    <property type="entry name" value="CtBP"/>
</dbReference>
<dbReference type="GO" id="GO:0051287">
    <property type="term" value="F:NAD binding"/>
    <property type="evidence" value="ECO:0007669"/>
    <property type="project" value="InterPro"/>
</dbReference>
<dbReference type="InterPro" id="IPR006139">
    <property type="entry name" value="D-isomer_2_OHA_DH_cat_dom"/>
</dbReference>
<dbReference type="InterPro" id="IPR006140">
    <property type="entry name" value="D-isomer_DH_NAD-bd"/>
</dbReference>
<dbReference type="InterPro" id="IPR051638">
    <property type="entry name" value="CTBP_dehydrogenase"/>
</dbReference>
<dbReference type="RefSeq" id="WP_035030330.1">
    <property type="nucleotide sequence ID" value="NZ_KK073899.1"/>
</dbReference>
<accession>A0A011UAY0</accession>
<dbReference type="SUPFAM" id="SSF51735">
    <property type="entry name" value="NAD(P)-binding Rossmann-fold domains"/>
    <property type="match status" value="1"/>
</dbReference>
<evidence type="ECO:0000256" key="1">
    <source>
        <dbReference type="ARBA" id="ARBA00023002"/>
    </source>
</evidence>
<dbReference type="Pfam" id="PF02826">
    <property type="entry name" value="2-Hacid_dh_C"/>
    <property type="match status" value="1"/>
</dbReference>
<dbReference type="GO" id="GO:0016616">
    <property type="term" value="F:oxidoreductase activity, acting on the CH-OH group of donors, NAD or NADP as acceptor"/>
    <property type="evidence" value="ECO:0007669"/>
    <property type="project" value="InterPro"/>
</dbReference>
<dbReference type="Pfam" id="PF00389">
    <property type="entry name" value="2-Hacid_dh"/>
    <property type="match status" value="1"/>
</dbReference>
<dbReference type="AlphaFoldDB" id="A0A011UAY0"/>
<evidence type="ECO:0000313" key="5">
    <source>
        <dbReference type="EMBL" id="EXL03053.1"/>
    </source>
</evidence>
<comment type="caution">
    <text evidence="5">The sequence shown here is derived from an EMBL/GenBank/DDBJ whole genome shotgun (WGS) entry which is preliminary data.</text>
</comment>
<dbReference type="CDD" id="cd05299">
    <property type="entry name" value="CtBP_dh"/>
    <property type="match status" value="1"/>
</dbReference>